<dbReference type="EMBL" id="UFYH01000002">
    <property type="protein sequence ID" value="STE84921.1"/>
    <property type="molecule type" value="Genomic_DNA"/>
</dbReference>
<evidence type="ECO:0000256" key="2">
    <source>
        <dbReference type="ARBA" id="ARBA00023315"/>
    </source>
</evidence>
<dbReference type="GO" id="GO:0016747">
    <property type="term" value="F:acyltransferase activity, transferring groups other than amino-acyl groups"/>
    <property type="evidence" value="ECO:0007669"/>
    <property type="project" value="InterPro"/>
</dbReference>
<reference evidence="6" key="2">
    <citation type="submission" date="2015-09" db="EMBL/GenBank/DDBJ databases">
        <title>Cronobacter genome sequencing and assembly.</title>
        <authorList>
            <person name="Descombes P."/>
            <person name="Baert L."/>
            <person name="Ngom-Bru C."/>
            <person name="Barretto C."/>
        </authorList>
    </citation>
    <scope>NUCLEOTIDE SEQUENCE [LARGE SCALE GENOMIC DNA]</scope>
    <source>
        <strain evidence="6">NCTC 9529</strain>
        <plasmid evidence="6">pCUNV1</plasmid>
    </source>
</reference>
<reference evidence="6" key="1">
    <citation type="submission" date="2015-07" db="EMBL/GenBank/DDBJ databases">
        <authorList>
            <person name="Moine D."/>
            <person name="Kassam M."/>
        </authorList>
    </citation>
    <scope>NUCLEOTIDE SEQUENCE [LARGE SCALE GENOMIC DNA]</scope>
    <source>
        <strain evidence="6">NCTC 9529</strain>
        <plasmid evidence="6">pCUNV1</plasmid>
    </source>
</reference>
<dbReference type="CDD" id="cd04301">
    <property type="entry name" value="NAT_SF"/>
    <property type="match status" value="1"/>
</dbReference>
<accession>A0AAC8VU67</accession>
<dbReference type="SUPFAM" id="SSF55729">
    <property type="entry name" value="Acyl-CoA N-acyltransferases (Nat)"/>
    <property type="match status" value="1"/>
</dbReference>
<evidence type="ECO:0000313" key="7">
    <source>
        <dbReference type="Proteomes" id="UP000254849"/>
    </source>
</evidence>
<evidence type="ECO:0000259" key="3">
    <source>
        <dbReference type="PROSITE" id="PS51186"/>
    </source>
</evidence>
<dbReference type="Proteomes" id="UP000254849">
    <property type="component" value="Unassembled WGS sequence"/>
</dbReference>
<reference evidence="5 7" key="4">
    <citation type="submission" date="2018-06" db="EMBL/GenBank/DDBJ databases">
        <authorList>
            <consortium name="Pathogen Informatics"/>
            <person name="Doyle S."/>
        </authorList>
    </citation>
    <scope>NUCLEOTIDE SEQUENCE [LARGE SCALE GENOMIC DNA]</scope>
    <source>
        <strain evidence="7">NCTC 9529</strain>
        <strain evidence="5">NCTC9529</strain>
    </source>
</reference>
<name>A0AAC8VU67_9ENTR</name>
<evidence type="ECO:0000313" key="5">
    <source>
        <dbReference type="EMBL" id="STE84921.1"/>
    </source>
</evidence>
<dbReference type="PANTHER" id="PTHR43800:SF1">
    <property type="entry name" value="PEPTIDYL-LYSINE N-ACETYLTRANSFERASE YJAB"/>
    <property type="match status" value="1"/>
</dbReference>
<dbReference type="Proteomes" id="UP000061974">
    <property type="component" value="Plasmid pCUNV1"/>
</dbReference>
<dbReference type="PROSITE" id="PS51186">
    <property type="entry name" value="GNAT"/>
    <property type="match status" value="1"/>
</dbReference>
<organism evidence="4 6">
    <name type="scientific">Cronobacter universalis NCTC 9529</name>
    <dbReference type="NCBI Taxonomy" id="1074000"/>
    <lineage>
        <taxon>Bacteria</taxon>
        <taxon>Pseudomonadati</taxon>
        <taxon>Pseudomonadota</taxon>
        <taxon>Gammaproteobacteria</taxon>
        <taxon>Enterobacterales</taxon>
        <taxon>Enterobacteriaceae</taxon>
        <taxon>Cronobacter</taxon>
    </lineage>
</organism>
<sequence length="186" mass="20577">MTFRIRKTAINDIASLAAIERSADSAFETIPTLAWVATDGVQPEDLHRRLCEQGYSAVVVNSHDSPVGFINGEYSDGALHILGVAVMRDCQGMGLGKMLMADAIRHAREKQLTELTLTTFRNVPWNQPFYARLGFQVISDAEMPDRLARLLDEEAAHGFARDSRCAMRLALWRLSGAVPGAAINRY</sequence>
<evidence type="ECO:0000313" key="4">
    <source>
        <dbReference type="EMBL" id="ALB57087.1"/>
    </source>
</evidence>
<feature type="domain" description="N-acetyltransferase" evidence="3">
    <location>
        <begin position="3"/>
        <end position="152"/>
    </location>
</feature>
<keyword evidence="1" id="KW-0808">Transferase</keyword>
<gene>
    <name evidence="4" type="ORF">AFK65_20505</name>
    <name evidence="5" type="ORF">NCTC9529_04205</name>
</gene>
<dbReference type="PANTHER" id="PTHR43800">
    <property type="entry name" value="PEPTIDYL-LYSINE N-ACETYLTRANSFERASE YJAB"/>
    <property type="match status" value="1"/>
</dbReference>
<dbReference type="InterPro" id="IPR016181">
    <property type="entry name" value="Acyl_CoA_acyltransferase"/>
</dbReference>
<dbReference type="Pfam" id="PF00583">
    <property type="entry name" value="Acetyltransf_1"/>
    <property type="match status" value="1"/>
</dbReference>
<dbReference type="EMBL" id="CP012258">
    <property type="protein sequence ID" value="ALB57087.1"/>
    <property type="molecule type" value="Genomic_DNA"/>
</dbReference>
<protein>
    <submittedName>
        <fullName evidence="4">Acetyltransferase</fullName>
    </submittedName>
</protein>
<keyword evidence="7" id="KW-1185">Reference proteome</keyword>
<dbReference type="Gene3D" id="3.40.630.30">
    <property type="match status" value="1"/>
</dbReference>
<geneLocation type="plasmid" evidence="4 6">
    <name>pCUNV1</name>
</geneLocation>
<proteinExistence type="predicted"/>
<dbReference type="RefSeq" id="WP_038858846.1">
    <property type="nucleotide sequence ID" value="NZ_AJKW01000028.1"/>
</dbReference>
<evidence type="ECO:0000313" key="6">
    <source>
        <dbReference type="Proteomes" id="UP000061974"/>
    </source>
</evidence>
<dbReference type="KEGG" id="cui:AFK65_20505"/>
<evidence type="ECO:0000256" key="1">
    <source>
        <dbReference type="ARBA" id="ARBA00022679"/>
    </source>
</evidence>
<keyword evidence="2" id="KW-0012">Acyltransferase</keyword>
<dbReference type="InterPro" id="IPR000182">
    <property type="entry name" value="GNAT_dom"/>
</dbReference>
<keyword evidence="4" id="KW-0614">Plasmid</keyword>
<reference evidence="4 6" key="3">
    <citation type="journal article" date="2016" name="Genome Announc.">
        <title>Fully Closed Genome Sequences of Five Type Strains of the Genus Cronobacter and One Cronobacter sakazakii Strain.</title>
        <authorList>
            <person name="Moine D."/>
            <person name="Kassam M."/>
            <person name="Baert L."/>
            <person name="Tang Y."/>
            <person name="Barretto C."/>
            <person name="Ngom Bru C."/>
            <person name="Klijn A."/>
            <person name="Descombes P."/>
        </authorList>
    </citation>
    <scope>NUCLEOTIDE SEQUENCE [LARGE SCALE GENOMIC DNA]</scope>
    <source>
        <strain evidence="4 6">NCTC 9529</strain>
    </source>
</reference>
<dbReference type="AlphaFoldDB" id="A0AAC8VU67"/>